<keyword evidence="6" id="KW-0598">Phosphotransferase system</keyword>
<dbReference type="OrthoDB" id="92465at2"/>
<keyword evidence="5 15" id="KW-0808">Transferase</keyword>
<feature type="active site" description="Phosphocysteine intermediate; for EIIB activity" evidence="11">
    <location>
        <position position="26"/>
    </location>
</feature>
<reference evidence="16" key="1">
    <citation type="submission" date="2015-04" db="EMBL/GenBank/DDBJ databases">
        <authorList>
            <person name="Mushtaq Mamoona"/>
        </authorList>
    </citation>
    <scope>NUCLEOTIDE SEQUENCE [LARGE SCALE GENOMIC DNA]</scope>
    <source>
        <strain evidence="16">AN4859/03</strain>
    </source>
</reference>
<keyword evidence="3" id="KW-1003">Cell membrane</keyword>
<dbReference type="InterPro" id="IPR013013">
    <property type="entry name" value="PTS_EIIC_1"/>
</dbReference>
<feature type="transmembrane region" description="Helical" evidence="12">
    <location>
        <begin position="241"/>
        <end position="269"/>
    </location>
</feature>
<gene>
    <name evidence="15" type="ORF">BRSU_2732</name>
</gene>
<evidence type="ECO:0000256" key="6">
    <source>
        <dbReference type="ARBA" id="ARBA00022683"/>
    </source>
</evidence>
<dbReference type="Proteomes" id="UP000043763">
    <property type="component" value="Unassembled WGS sequence"/>
</dbReference>
<evidence type="ECO:0000256" key="3">
    <source>
        <dbReference type="ARBA" id="ARBA00022475"/>
    </source>
</evidence>
<dbReference type="InterPro" id="IPR001996">
    <property type="entry name" value="PTS_IIB_1"/>
</dbReference>
<evidence type="ECO:0000256" key="9">
    <source>
        <dbReference type="ARBA" id="ARBA00022989"/>
    </source>
</evidence>
<dbReference type="GO" id="GO:0015771">
    <property type="term" value="P:trehalose transport"/>
    <property type="evidence" value="ECO:0007669"/>
    <property type="project" value="TreeGrafter"/>
</dbReference>
<name>A0A0G4KBF4_9SPIR</name>
<dbReference type="CDD" id="cd00212">
    <property type="entry name" value="PTS_IIB_glc"/>
    <property type="match status" value="1"/>
</dbReference>
<evidence type="ECO:0000256" key="8">
    <source>
        <dbReference type="ARBA" id="ARBA00022777"/>
    </source>
</evidence>
<evidence type="ECO:0000256" key="11">
    <source>
        <dbReference type="PROSITE-ProRule" id="PRU00421"/>
    </source>
</evidence>
<evidence type="ECO:0000256" key="4">
    <source>
        <dbReference type="ARBA" id="ARBA00022597"/>
    </source>
</evidence>
<evidence type="ECO:0000259" key="13">
    <source>
        <dbReference type="PROSITE" id="PS51098"/>
    </source>
</evidence>
<evidence type="ECO:0000256" key="5">
    <source>
        <dbReference type="ARBA" id="ARBA00022679"/>
    </source>
</evidence>
<dbReference type="InterPro" id="IPR003352">
    <property type="entry name" value="PTS_EIIC"/>
</dbReference>
<proteinExistence type="predicted"/>
<feature type="domain" description="PTS EIIC type-1" evidence="14">
    <location>
        <begin position="102"/>
        <end position="453"/>
    </location>
</feature>
<keyword evidence="7 12" id="KW-0812">Transmembrane</keyword>
<keyword evidence="9 12" id="KW-1133">Transmembrane helix</keyword>
<keyword evidence="10 12" id="KW-0472">Membrane</keyword>
<dbReference type="Pfam" id="PF00367">
    <property type="entry name" value="PTS_EIIB"/>
    <property type="match status" value="1"/>
</dbReference>
<comment type="subcellular location">
    <subcellularLocation>
        <location evidence="1">Cell membrane</location>
        <topology evidence="1">Multi-pass membrane protein</topology>
    </subcellularLocation>
</comment>
<dbReference type="FunFam" id="3.30.1360.60:FF:000001">
    <property type="entry name" value="PTS system glucose-specific IIBC component PtsG"/>
    <property type="match status" value="1"/>
</dbReference>
<dbReference type="EC" id="2.7.1.69" evidence="15"/>
<accession>A0A0G4KBF4</accession>
<dbReference type="SUPFAM" id="SSF55604">
    <property type="entry name" value="Glucose permease domain IIB"/>
    <property type="match status" value="1"/>
</dbReference>
<dbReference type="InterPro" id="IPR050558">
    <property type="entry name" value="PTS_Sugar-Specific_Components"/>
</dbReference>
<feature type="transmembrane region" description="Helical" evidence="12">
    <location>
        <begin position="324"/>
        <end position="344"/>
    </location>
</feature>
<evidence type="ECO:0000256" key="10">
    <source>
        <dbReference type="ARBA" id="ARBA00023136"/>
    </source>
</evidence>
<keyword evidence="4" id="KW-0762">Sugar transport</keyword>
<evidence type="ECO:0000313" key="16">
    <source>
        <dbReference type="Proteomes" id="UP000043763"/>
    </source>
</evidence>
<evidence type="ECO:0000256" key="7">
    <source>
        <dbReference type="ARBA" id="ARBA00022692"/>
    </source>
</evidence>
<dbReference type="PANTHER" id="PTHR30175:SF1">
    <property type="entry name" value="PTS SYSTEM ARBUTIN-, CELLOBIOSE-, AND SALICIN-SPECIFIC EIIBC COMPONENT-RELATED"/>
    <property type="match status" value="1"/>
</dbReference>
<dbReference type="PROSITE" id="PS51103">
    <property type="entry name" value="PTS_EIIC_TYPE_1"/>
    <property type="match status" value="1"/>
</dbReference>
<feature type="transmembrane region" description="Helical" evidence="12">
    <location>
        <begin position="356"/>
        <end position="375"/>
    </location>
</feature>
<dbReference type="GO" id="GO:0005886">
    <property type="term" value="C:plasma membrane"/>
    <property type="evidence" value="ECO:0007669"/>
    <property type="project" value="UniProtKB-SubCell"/>
</dbReference>
<evidence type="ECO:0000256" key="2">
    <source>
        <dbReference type="ARBA" id="ARBA00022448"/>
    </source>
</evidence>
<dbReference type="PROSITE" id="PS51098">
    <property type="entry name" value="PTS_EIIB_TYPE_1"/>
    <property type="match status" value="1"/>
</dbReference>
<feature type="transmembrane region" description="Helical" evidence="12">
    <location>
        <begin position="202"/>
        <end position="229"/>
    </location>
</feature>
<dbReference type="AlphaFoldDB" id="A0A0G4KBF4"/>
<dbReference type="EMBL" id="CVLB01000003">
    <property type="protein sequence ID" value="CRF35554.1"/>
    <property type="molecule type" value="Genomic_DNA"/>
</dbReference>
<dbReference type="GO" id="GO:0090589">
    <property type="term" value="F:protein-phosphocysteine-trehalose phosphotransferase system transporter activity"/>
    <property type="evidence" value="ECO:0007669"/>
    <property type="project" value="TreeGrafter"/>
</dbReference>
<organism evidence="15 16">
    <name type="scientific">Brachyspira suanatina</name>
    <dbReference type="NCBI Taxonomy" id="381802"/>
    <lineage>
        <taxon>Bacteria</taxon>
        <taxon>Pseudomonadati</taxon>
        <taxon>Spirochaetota</taxon>
        <taxon>Spirochaetia</taxon>
        <taxon>Brachyspirales</taxon>
        <taxon>Brachyspiraceae</taxon>
        <taxon>Brachyspira</taxon>
    </lineage>
</organism>
<evidence type="ECO:0000313" key="15">
    <source>
        <dbReference type="EMBL" id="CRF35554.1"/>
    </source>
</evidence>
<dbReference type="PROSITE" id="PS01035">
    <property type="entry name" value="PTS_EIIB_TYPE_1_CYS"/>
    <property type="match status" value="1"/>
</dbReference>
<feature type="transmembrane region" description="Helical" evidence="12">
    <location>
        <begin position="145"/>
        <end position="164"/>
    </location>
</feature>
<evidence type="ECO:0000259" key="14">
    <source>
        <dbReference type="PROSITE" id="PS51103"/>
    </source>
</evidence>
<feature type="domain" description="PTS EIIB type-1" evidence="13">
    <location>
        <begin position="4"/>
        <end position="86"/>
    </location>
</feature>
<keyword evidence="8" id="KW-0418">Kinase</keyword>
<dbReference type="InterPro" id="IPR018113">
    <property type="entry name" value="PTrfase_EIIB_Cys"/>
</dbReference>
<sequence length="453" mass="48855">MDYKSLSKDLIQELGGKENILEVTHCFTRLRFVLKDSSNIDREKVKSMSGVVTIVEHGGQFQVVFGNKVGKVYDAVKEFIDVEKLNSSEEKEKTSIFNKILNSFAAIFTPVVPAIAGSGMLKGIIAIFVMIFASKGIDIKESHTYIILNAASNAVFYFMPIILGYTCAKVFKCNEFISMIIGATMCYPDIVSLMGIEGNVNLFGIVITKANYTSSVIPIIIAIFIYSYVQKLLEKIIPDVVKIILVPTFGLLIMIPATLMVFGPIGIYIGNFVNWFYYLIMNFSPILLGAFIGAMWCVLVIFGAHRAIVPIGINDVAMTGKQSLLAFAGAANFAQAGAALGIFLKTKNKQLKTISASASITALFGITEPAIYGATLRLKKPMLCAIICGAIAGGVMGWGGSYGTAFANQGILTIAVYAEAGAKAFISYLAGIAIAFFGSAILTYIVGFKDITE</sequence>
<dbReference type="GO" id="GO:0009401">
    <property type="term" value="P:phosphoenolpyruvate-dependent sugar phosphotransferase system"/>
    <property type="evidence" value="ECO:0007669"/>
    <property type="project" value="UniProtKB-KW"/>
</dbReference>
<keyword evidence="16" id="KW-1185">Reference proteome</keyword>
<feature type="transmembrane region" description="Helical" evidence="12">
    <location>
        <begin position="425"/>
        <end position="447"/>
    </location>
</feature>
<dbReference type="RefSeq" id="WP_048596158.1">
    <property type="nucleotide sequence ID" value="NZ_CVLB01000003.1"/>
</dbReference>
<dbReference type="GO" id="GO:0008982">
    <property type="term" value="F:protein-N(PI)-phosphohistidine-sugar phosphotransferase activity"/>
    <property type="evidence" value="ECO:0007669"/>
    <property type="project" value="InterPro"/>
</dbReference>
<feature type="transmembrane region" description="Helical" evidence="12">
    <location>
        <begin position="176"/>
        <end position="196"/>
    </location>
</feature>
<dbReference type="GO" id="GO:0016301">
    <property type="term" value="F:kinase activity"/>
    <property type="evidence" value="ECO:0007669"/>
    <property type="project" value="UniProtKB-KW"/>
</dbReference>
<dbReference type="Gene3D" id="3.30.1360.60">
    <property type="entry name" value="Glucose permease domain IIB"/>
    <property type="match status" value="1"/>
</dbReference>
<keyword evidence="2" id="KW-0813">Transport</keyword>
<dbReference type="PANTHER" id="PTHR30175">
    <property type="entry name" value="PHOSPHOTRANSFERASE SYSTEM TRANSPORT PROTEIN"/>
    <property type="match status" value="1"/>
</dbReference>
<dbReference type="Pfam" id="PF02378">
    <property type="entry name" value="PTS_EIIC"/>
    <property type="match status" value="1"/>
</dbReference>
<evidence type="ECO:0000256" key="12">
    <source>
        <dbReference type="SAM" id="Phobius"/>
    </source>
</evidence>
<feature type="transmembrane region" description="Helical" evidence="12">
    <location>
        <begin position="382"/>
        <end position="405"/>
    </location>
</feature>
<dbReference type="InterPro" id="IPR036878">
    <property type="entry name" value="Glu_permease_IIB"/>
</dbReference>
<evidence type="ECO:0000256" key="1">
    <source>
        <dbReference type="ARBA" id="ARBA00004651"/>
    </source>
</evidence>
<protein>
    <submittedName>
        <fullName evidence="15">PTS beta-glucoside transporter subunit IIABC</fullName>
        <ecNumber evidence="15">2.7.1.69</ecNumber>
    </submittedName>
</protein>
<feature type="transmembrane region" description="Helical" evidence="12">
    <location>
        <begin position="100"/>
        <end position="133"/>
    </location>
</feature>
<feature type="transmembrane region" description="Helical" evidence="12">
    <location>
        <begin position="275"/>
        <end position="303"/>
    </location>
</feature>